<keyword evidence="4 5" id="KW-0472">Membrane</keyword>
<feature type="transmembrane region" description="Helical" evidence="5">
    <location>
        <begin position="438"/>
        <end position="456"/>
    </location>
</feature>
<organism evidence="7 8">
    <name type="scientific">Turicibacter faecis</name>
    <dbReference type="NCBI Taxonomy" id="2963365"/>
    <lineage>
        <taxon>Bacteria</taxon>
        <taxon>Bacillati</taxon>
        <taxon>Bacillota</taxon>
        <taxon>Erysipelotrichia</taxon>
        <taxon>Erysipelotrichales</taxon>
        <taxon>Turicibacteraceae</taxon>
        <taxon>Turicibacter</taxon>
    </lineage>
</organism>
<feature type="transmembrane region" description="Helical" evidence="5">
    <location>
        <begin position="28"/>
        <end position="45"/>
    </location>
</feature>
<dbReference type="InterPro" id="IPR049453">
    <property type="entry name" value="Memb_transporter_dom"/>
</dbReference>
<evidence type="ECO:0000259" key="6">
    <source>
        <dbReference type="Pfam" id="PF13515"/>
    </source>
</evidence>
<gene>
    <name evidence="7" type="ORF">T23_00340</name>
</gene>
<evidence type="ECO:0000313" key="8">
    <source>
        <dbReference type="Proteomes" id="UP001432099"/>
    </source>
</evidence>
<evidence type="ECO:0000256" key="2">
    <source>
        <dbReference type="ARBA" id="ARBA00022692"/>
    </source>
</evidence>
<accession>A0ABM8IFA4</accession>
<feature type="transmembrane region" description="Helical" evidence="5">
    <location>
        <begin position="52"/>
        <end position="73"/>
    </location>
</feature>
<evidence type="ECO:0000256" key="4">
    <source>
        <dbReference type="ARBA" id="ARBA00023136"/>
    </source>
</evidence>
<dbReference type="RefSeq" id="WP_262950120.1">
    <property type="nucleotide sequence ID" value="NZ_AP028127.1"/>
</dbReference>
<evidence type="ECO:0000256" key="3">
    <source>
        <dbReference type="ARBA" id="ARBA00022989"/>
    </source>
</evidence>
<keyword evidence="3 5" id="KW-1133">Transmembrane helix</keyword>
<feature type="transmembrane region" description="Helical" evidence="5">
    <location>
        <begin position="366"/>
        <end position="386"/>
    </location>
</feature>
<feature type="domain" description="Integral membrane bound transporter" evidence="6">
    <location>
        <begin position="330"/>
        <end position="449"/>
    </location>
</feature>
<evidence type="ECO:0000256" key="5">
    <source>
        <dbReference type="SAM" id="Phobius"/>
    </source>
</evidence>
<keyword evidence="2 5" id="KW-0812">Transmembrane</keyword>
<keyword evidence="8" id="KW-1185">Reference proteome</keyword>
<proteinExistence type="predicted"/>
<comment type="subcellular location">
    <subcellularLocation>
        <location evidence="1">Membrane</location>
        <topology evidence="1">Multi-pass membrane protein</topology>
    </subcellularLocation>
</comment>
<dbReference type="EMBL" id="AP028127">
    <property type="protein sequence ID" value="BEH89932.1"/>
    <property type="molecule type" value="Genomic_DNA"/>
</dbReference>
<name>A0ABM8IFA4_9FIRM</name>
<reference evidence="7" key="1">
    <citation type="journal article" date="2024" name="Int. J. Syst. Evol. Microbiol.">
        <title>Turicibacter faecis sp. nov., isolated from faeces of heart failure mouse model.</title>
        <authorList>
            <person name="Imamura Y."/>
            <person name="Motooka D."/>
            <person name="Nakajima Y."/>
            <person name="Ito S."/>
            <person name="Kitakaze M."/>
            <person name="Iida T."/>
            <person name="Nakamura S."/>
        </authorList>
    </citation>
    <scope>NUCLEOTIDE SEQUENCE</scope>
    <source>
        <strain evidence="7">TC023</strain>
    </source>
</reference>
<protein>
    <recommendedName>
        <fullName evidence="6">Integral membrane bound transporter domain-containing protein</fullName>
    </recommendedName>
</protein>
<dbReference type="Proteomes" id="UP001432099">
    <property type="component" value="Chromosome"/>
</dbReference>
<sequence>MKQKIIVNTLMFIFMLLFISFFQNVFGVSNKMVGITVLIIGLGICEKDLTYNLGLLVIRLLCFLLAMGIFSYLSLLNPILGLILNFGFIFYATYVMVEGNKKPYHFPFILGYLFLIFLSPSAPTDLPGRLIALIGGAFLIVGLQWLFNHKTYDKVLNSRLDQVLNQLIHRLERLLAKDSGSCEEEVHALKASMGRFMKAIYERFGTNGSFNKEGVEQVTHMVAYEKMYYLLDEVAKDYEAGLIDDETIEDLIVFIKEHRGGHHAYSGVSMFDQGATSVKELKQVLLVLQTAERDEYSHDQRTLWEQFLKPIDRESYAFKFAMRLSILLSVCLFISQLFGLSYGRWLCFTIAALVQPDAESSHKKTIERLIGTGVGATIFVALITIFKEESQQMIIVLLSSYIGMYMNRYDFKMIFITIQALGGALLTATGSIVIGNRLFYIVVGAVIAYLGNKWLFPIRRKDIKEHYIDLYEQQKNHLIKTPQNNPHEAIVDAYHYLEMGKLEDEKYSEWLDVSFEALVRAQS</sequence>
<feature type="transmembrane region" description="Helical" evidence="5">
    <location>
        <begin position="104"/>
        <end position="122"/>
    </location>
</feature>
<feature type="transmembrane region" description="Helical" evidence="5">
    <location>
        <begin position="5"/>
        <end position="22"/>
    </location>
</feature>
<dbReference type="Pfam" id="PF13515">
    <property type="entry name" value="FUSC_2"/>
    <property type="match status" value="1"/>
</dbReference>
<feature type="transmembrane region" description="Helical" evidence="5">
    <location>
        <begin position="79"/>
        <end position="97"/>
    </location>
</feature>
<feature type="transmembrane region" description="Helical" evidence="5">
    <location>
        <begin position="128"/>
        <end position="147"/>
    </location>
</feature>
<feature type="transmembrane region" description="Helical" evidence="5">
    <location>
        <begin position="326"/>
        <end position="354"/>
    </location>
</feature>
<evidence type="ECO:0000313" key="7">
    <source>
        <dbReference type="EMBL" id="BEH89932.1"/>
    </source>
</evidence>
<feature type="transmembrane region" description="Helical" evidence="5">
    <location>
        <begin position="413"/>
        <end position="432"/>
    </location>
</feature>
<evidence type="ECO:0000256" key="1">
    <source>
        <dbReference type="ARBA" id="ARBA00004141"/>
    </source>
</evidence>